<proteinExistence type="predicted"/>
<organism evidence="1 2">
    <name type="scientific">phage Lak_Megaphage_Sonny</name>
    <dbReference type="NCBI Taxonomy" id="3109229"/>
    <lineage>
        <taxon>Viruses</taxon>
        <taxon>Duplodnaviria</taxon>
        <taxon>Heunggongvirae</taxon>
        <taxon>Uroviricota</taxon>
        <taxon>Caudoviricetes</taxon>
        <taxon>Caudoviricetes code 15 clade</taxon>
    </lineage>
</organism>
<dbReference type="Proteomes" id="UP001358193">
    <property type="component" value="Segment"/>
</dbReference>
<evidence type="ECO:0000313" key="1">
    <source>
        <dbReference type="EMBL" id="WQJ53935.1"/>
    </source>
</evidence>
<protein>
    <submittedName>
        <fullName evidence="1">Uncharacterized protein</fullName>
    </submittedName>
</protein>
<name>A0ABZ0Z6T8_9CAUD</name>
<reference evidence="1 2" key="1">
    <citation type="submission" date="2023-11" db="EMBL/GenBank/DDBJ databases">
        <authorList>
            <person name="Cook R."/>
            <person name="Crisci M."/>
            <person name="Pye H."/>
            <person name="Adriaenssens E."/>
            <person name="Santini J."/>
        </authorList>
    </citation>
    <scope>NUCLEOTIDE SEQUENCE [LARGE SCALE GENOMIC DNA]</scope>
    <source>
        <strain evidence="1">Lak_Megaphage_Sonny</strain>
    </source>
</reference>
<keyword evidence="2" id="KW-1185">Reference proteome</keyword>
<accession>A0ABZ0Z6T8</accession>
<dbReference type="EMBL" id="OR769223">
    <property type="protein sequence ID" value="WQJ53935.1"/>
    <property type="molecule type" value="Genomic_DNA"/>
</dbReference>
<sequence>MSKYNWKNIKGVGLGIVAFEATEHLANIISEVRDTFDYVTIGLQRLSYHGDPIDPTDLAEILRLRDEDHLVDTILEINLDTSKEPRVQETDKRNLLIQDIEDHGCSHALIIDSDEYYTNKNVLKALVEIDANDYELTYCQYANYYHDYNHFLVYPFAEGMYVPFITKTKYRFSFESIDFPKPSDPTRRYVRPFSNYVMMNCDDKAGIIKGYDIDKNWESLVNAALDKNPTIPVEGLIENIIKVIMKNIKKHTGTLYSPTQDDINRITHKTRKSLAKNYTVDFHIFPWEVVKMHHLSCIRADIRKKFNDWSSKTCFDNYNDLIDKAVDAYNNFNENSKEQQIASLLFGTPGHEVYVRAWPKQYIYPKYNIMDRYKPVKKYKKIAIMNLSSTNSKVHLFEELEKTCKETWAKDVIAKKYENIDYWTVIDTKEKSYIDKHNHTIYINTDYSQDNVQQLLNRWLDAFELLEKNGYNYEWVLRTNTSTWCNIDIINEFLANEIDDSKLYTFKLFSAFWSTFYTYMSGAGMLWHVRNIRILANIVRQTAKSTLDLGLDDVIMSALWRQRANTLKLSNPNNLFHSLEGAHVVNTFDNTDFDSIDLCIPMLQIKTYQNTDGTYIDGNLHENRIINDIAKMKKLQELWDIKKESTDIEKAAKDLRENKLDKTINIIPYSKAEWLAEGENAIPAYVKEMRVFDNIKPYNEETLEWLENRAKECGYNHTK</sequence>
<evidence type="ECO:0000313" key="2">
    <source>
        <dbReference type="Proteomes" id="UP001358193"/>
    </source>
</evidence>